<dbReference type="AlphaFoldDB" id="A0A401IE35"/>
<gene>
    <name evidence="1" type="ORF">AsFPU1_0931</name>
</gene>
<accession>A0A401IE35</accession>
<proteinExistence type="predicted"/>
<evidence type="ECO:0000313" key="1">
    <source>
        <dbReference type="EMBL" id="GBF79535.1"/>
    </source>
</evidence>
<name>A0A401IE35_APHSA</name>
<reference evidence="2" key="1">
    <citation type="submission" date="2017-05" db="EMBL/GenBank/DDBJ databases">
        <title>Physiological properties and genetic analysis related to exopolysaccharide production of fresh-water unicellular cyanobacterium Aphanothece sacrum, Suizenji Nori, that has been cultured as a food source in Japan.</title>
        <authorList>
            <person name="Kanesaki Y."/>
            <person name="Yoshikawa S."/>
            <person name="Ohki K."/>
        </authorList>
    </citation>
    <scope>NUCLEOTIDE SEQUENCE [LARGE SCALE GENOMIC DNA]</scope>
    <source>
        <strain evidence="2">FPU1</strain>
    </source>
</reference>
<dbReference type="Proteomes" id="UP000287247">
    <property type="component" value="Unassembled WGS sequence"/>
</dbReference>
<keyword evidence="2" id="KW-1185">Reference proteome</keyword>
<protein>
    <submittedName>
        <fullName evidence="1">MIP family channel protein</fullName>
    </submittedName>
</protein>
<sequence length="57" mass="6350">MLERLFLAGTVTCLLYVSLPFGQSSVNPTRTNQPASYVKIEGLPMSNVHDNQDNLRI</sequence>
<evidence type="ECO:0000313" key="2">
    <source>
        <dbReference type="Proteomes" id="UP000287247"/>
    </source>
</evidence>
<dbReference type="EMBL" id="BDQK01000003">
    <property type="protein sequence ID" value="GBF79535.1"/>
    <property type="molecule type" value="Genomic_DNA"/>
</dbReference>
<comment type="caution">
    <text evidence="1">The sequence shown here is derived from an EMBL/GenBank/DDBJ whole genome shotgun (WGS) entry which is preliminary data.</text>
</comment>
<organism evidence="1 2">
    <name type="scientific">Aphanothece sacrum FPU1</name>
    <dbReference type="NCBI Taxonomy" id="1920663"/>
    <lineage>
        <taxon>Bacteria</taxon>
        <taxon>Bacillati</taxon>
        <taxon>Cyanobacteriota</taxon>
        <taxon>Cyanophyceae</taxon>
        <taxon>Oscillatoriophycideae</taxon>
        <taxon>Chroococcales</taxon>
        <taxon>Aphanothecaceae</taxon>
        <taxon>Aphanothece</taxon>
    </lineage>
</organism>
<dbReference type="RefSeq" id="WP_172957449.1">
    <property type="nucleotide sequence ID" value="NZ_BDQK01000003.1"/>
</dbReference>